<protein>
    <submittedName>
        <fullName evidence="1">Uncharacterized protein</fullName>
    </submittedName>
</protein>
<organism evidence="1 2">
    <name type="scientific">Saccharopolyspora phatthalungensis</name>
    <dbReference type="NCBI Taxonomy" id="664693"/>
    <lineage>
        <taxon>Bacteria</taxon>
        <taxon>Bacillati</taxon>
        <taxon>Actinomycetota</taxon>
        <taxon>Actinomycetes</taxon>
        <taxon>Pseudonocardiales</taxon>
        <taxon>Pseudonocardiaceae</taxon>
        <taxon>Saccharopolyspora</taxon>
    </lineage>
</organism>
<keyword evidence="2" id="KW-1185">Reference proteome</keyword>
<evidence type="ECO:0000313" key="2">
    <source>
        <dbReference type="Proteomes" id="UP000584374"/>
    </source>
</evidence>
<gene>
    <name evidence="1" type="ORF">BJ970_001985</name>
</gene>
<dbReference type="AlphaFoldDB" id="A0A840Q489"/>
<comment type="caution">
    <text evidence="1">The sequence shown here is derived from an EMBL/GenBank/DDBJ whole genome shotgun (WGS) entry which is preliminary data.</text>
</comment>
<dbReference type="EMBL" id="JACHIW010000001">
    <property type="protein sequence ID" value="MBB5154451.1"/>
    <property type="molecule type" value="Genomic_DNA"/>
</dbReference>
<sequence length="33" mass="3610">MTPEREIFAESVIADIAARLLCMNGFTAARGRV</sequence>
<name>A0A840Q489_9PSEU</name>
<accession>A0A840Q489</accession>
<evidence type="ECO:0000313" key="1">
    <source>
        <dbReference type="EMBL" id="MBB5154451.1"/>
    </source>
</evidence>
<reference evidence="1 2" key="1">
    <citation type="submission" date="2020-08" db="EMBL/GenBank/DDBJ databases">
        <title>Sequencing the genomes of 1000 actinobacteria strains.</title>
        <authorList>
            <person name="Klenk H.-P."/>
        </authorList>
    </citation>
    <scope>NUCLEOTIDE SEQUENCE [LARGE SCALE GENOMIC DNA]</scope>
    <source>
        <strain evidence="1 2">DSM 45584</strain>
    </source>
</reference>
<dbReference type="Proteomes" id="UP000584374">
    <property type="component" value="Unassembled WGS sequence"/>
</dbReference>
<proteinExistence type="predicted"/>